<gene>
    <name evidence="8" type="primary">infB</name>
    <name evidence="12" type="ordered locus">Hipma_0718</name>
</gene>
<evidence type="ECO:0000256" key="1">
    <source>
        <dbReference type="ARBA" id="ARBA00007733"/>
    </source>
</evidence>
<dbReference type="InParanoid" id="F2LVA4"/>
<reference evidence="13" key="2">
    <citation type="submission" date="2011-03" db="EMBL/GenBank/DDBJ databases">
        <title>The complete genome of Hippea maritima DSM 10411.</title>
        <authorList>
            <consortium name="US DOE Joint Genome Institute (JGI-PGF)"/>
            <person name="Lucas S."/>
            <person name="Copeland A."/>
            <person name="Lapidus A."/>
            <person name="Bruce D."/>
            <person name="Goodwin L."/>
            <person name="Pitluck S."/>
            <person name="Peters L."/>
            <person name="Kyrpides N."/>
            <person name="Mavromatis K."/>
            <person name="Pagani I."/>
            <person name="Ivanova N."/>
            <person name="Mikhailova N."/>
            <person name="Lu M."/>
            <person name="Detter J.C."/>
            <person name="Tapia R."/>
            <person name="Han C."/>
            <person name="Land M."/>
            <person name="Hauser L."/>
            <person name="Markowitz V."/>
            <person name="Cheng J.-F."/>
            <person name="Hugenholtz P."/>
            <person name="Woyke T."/>
            <person name="Wu D."/>
            <person name="Spring S."/>
            <person name="Schroeder M."/>
            <person name="Brambilla E."/>
            <person name="Klenk H.-P."/>
            <person name="Eisen J.A."/>
        </authorList>
    </citation>
    <scope>NUCLEOTIDE SEQUENCE [LARGE SCALE GENOMIC DNA]</scope>
    <source>
        <strain evidence="13">ATCC 700847 / DSM 10411 / MH2</strain>
    </source>
</reference>
<feature type="binding site" evidence="8">
    <location>
        <begin position="323"/>
        <end position="326"/>
    </location>
    <ligand>
        <name>GTP</name>
        <dbReference type="ChEBI" id="CHEBI:37565"/>
    </ligand>
</feature>
<dbReference type="InterPro" id="IPR027417">
    <property type="entry name" value="P-loop_NTPase"/>
</dbReference>
<dbReference type="Pfam" id="PF00009">
    <property type="entry name" value="GTP_EFTU"/>
    <property type="match status" value="1"/>
</dbReference>
<dbReference type="InterPro" id="IPR006847">
    <property type="entry name" value="IF2_N"/>
</dbReference>
<evidence type="ECO:0000256" key="8">
    <source>
        <dbReference type="HAMAP-Rule" id="MF_00100"/>
    </source>
</evidence>
<evidence type="ECO:0000256" key="4">
    <source>
        <dbReference type="ARBA" id="ARBA00022741"/>
    </source>
</evidence>
<comment type="function">
    <text evidence="7 8 9">One of the essential components for the initiation of protein synthesis. Protects formylmethionyl-tRNA from spontaneous hydrolysis and promotes its binding to the 30S ribosomal subunits. Also involved in the hydrolysis of GTP during the formation of the 70S ribosomal complex.</text>
</comment>
<dbReference type="Gene3D" id="2.40.30.10">
    <property type="entry name" value="Translation factors"/>
    <property type="match status" value="2"/>
</dbReference>
<dbReference type="Gene3D" id="3.40.50.10050">
    <property type="entry name" value="Translation initiation factor IF- 2, domain 3"/>
    <property type="match status" value="1"/>
</dbReference>
<dbReference type="FunFam" id="3.40.50.10050:FF:000001">
    <property type="entry name" value="Translation initiation factor IF-2"/>
    <property type="match status" value="1"/>
</dbReference>
<dbReference type="SUPFAM" id="SSF50447">
    <property type="entry name" value="Translation proteins"/>
    <property type="match status" value="2"/>
</dbReference>
<dbReference type="NCBIfam" id="TIGR00487">
    <property type="entry name" value="IF-2"/>
    <property type="match status" value="1"/>
</dbReference>
<dbReference type="Pfam" id="PF11987">
    <property type="entry name" value="IF-2"/>
    <property type="match status" value="1"/>
</dbReference>
<keyword evidence="6 8" id="KW-0342">GTP-binding</keyword>
<evidence type="ECO:0000256" key="2">
    <source>
        <dbReference type="ARBA" id="ARBA00020675"/>
    </source>
</evidence>
<dbReference type="InterPro" id="IPR000795">
    <property type="entry name" value="T_Tr_GTP-bd_dom"/>
</dbReference>
<dbReference type="PROSITE" id="PS01176">
    <property type="entry name" value="IF2"/>
    <property type="match status" value="1"/>
</dbReference>
<feature type="region of interest" description="Disordered" evidence="10">
    <location>
        <begin position="61"/>
        <end position="97"/>
    </location>
</feature>
<dbReference type="PANTHER" id="PTHR43381:SF5">
    <property type="entry name" value="TR-TYPE G DOMAIN-CONTAINING PROTEIN"/>
    <property type="match status" value="1"/>
</dbReference>
<feature type="region of interest" description="G-domain" evidence="8">
    <location>
        <begin position="217"/>
        <end position="365"/>
    </location>
</feature>
<keyword evidence="5 8" id="KW-0648">Protein biosynthesis</keyword>
<accession>F2LVA4</accession>
<dbReference type="OrthoDB" id="9811804at2"/>
<dbReference type="SUPFAM" id="SSF52540">
    <property type="entry name" value="P-loop containing nucleoside triphosphate hydrolases"/>
    <property type="match status" value="1"/>
</dbReference>
<dbReference type="CDD" id="cd01887">
    <property type="entry name" value="IF2_eIF5B"/>
    <property type="match status" value="1"/>
</dbReference>
<dbReference type="InterPro" id="IPR023115">
    <property type="entry name" value="TIF_IF2_dom3"/>
</dbReference>
<dbReference type="GO" id="GO:0005525">
    <property type="term" value="F:GTP binding"/>
    <property type="evidence" value="ECO:0007669"/>
    <property type="project" value="UniProtKB-KW"/>
</dbReference>
<feature type="domain" description="Tr-type G" evidence="11">
    <location>
        <begin position="214"/>
        <end position="383"/>
    </location>
</feature>
<comment type="similarity">
    <text evidence="1 8 9">Belongs to the TRAFAC class translation factor GTPase superfamily. Classic translation factor GTPase family. IF-2 subfamily.</text>
</comment>
<keyword evidence="3 8" id="KW-0396">Initiation factor</keyword>
<sequence>MKKIRVYEIARRLNTKSNVVIKKLNDMGIEVKSNFSGVEEDKAEKFIEEWNKAKKEAIKEIKSKKKDEKRKKKKKDAEDKDVEEEKTKKSPKKKEAVYRKKELIEESLPQKFKKRKKYKKATKEEEPEEKSNEIEFHKGMTVFEFASELGVDFSDILSKLFELGVLARKNDIIEEDAARLIAEEYGFELKEETSTSELEEELLEIEDNPEDLKERPPIVTVMGHVDHGKTSILDAIKSTNVASREAGGITQHIAAYSVKVDGKYITFLDTPGHEAFTEMRARGAQITDIVVLVVAADDGVMPQTVEAINHAKAANVPIVVAVNKIDKPNANPERVKQELSNYGVVPEEWGGSNLFVNVSAKKKIGIDELLEAILLQAEMMELKANSNKRAKAVVVEAKLDKNRGPVATVVVKEGTLRQGDSFIVGVQYGKVRALVDDKGKKVREVGPSFAAEILGLHGVPEPGDTLIAVSDEKKAKEIAEKRQEELKQTLLSQKTVSLENIFEQIEGGEIRELPIILKTDVYGSVEAITNALSKLSTDEVTVKVIHSAVGAITKTDINLAKASGAIIIGFNVRPTQEALKLANDLKVEVRTYKVIYEIVDDVKKSLSGLLSPEEKEEILGRVEVRQTFKVPRVGVVAGCYVTYGKIVRNANVRILRDGVIIHEGGISSLKRFKEDVSEVAQGYECGVGIEGFNDVKEGDVIEVYQIVKVQREL</sequence>
<dbReference type="HOGENOM" id="CLU_006301_5_1_7"/>
<dbReference type="NCBIfam" id="TIGR00231">
    <property type="entry name" value="small_GTP"/>
    <property type="match status" value="1"/>
</dbReference>
<dbReference type="FunFam" id="3.40.50.300:FF:000019">
    <property type="entry name" value="Translation initiation factor IF-2"/>
    <property type="match status" value="1"/>
</dbReference>
<dbReference type="Gene3D" id="3.40.50.300">
    <property type="entry name" value="P-loop containing nucleotide triphosphate hydrolases"/>
    <property type="match status" value="1"/>
</dbReference>
<dbReference type="FunFam" id="2.40.30.10:FF:000008">
    <property type="entry name" value="Translation initiation factor IF-2"/>
    <property type="match status" value="1"/>
</dbReference>
<dbReference type="AlphaFoldDB" id="F2LVA4"/>
<dbReference type="InterPro" id="IPR000178">
    <property type="entry name" value="TF_IF2_bacterial-like"/>
</dbReference>
<feature type="binding site" evidence="8">
    <location>
        <begin position="223"/>
        <end position="230"/>
    </location>
    <ligand>
        <name>GTP</name>
        <dbReference type="ChEBI" id="CHEBI:37565"/>
    </ligand>
</feature>
<dbReference type="EMBL" id="CP002606">
    <property type="protein sequence ID" value="AEA33688.1"/>
    <property type="molecule type" value="Genomic_DNA"/>
</dbReference>
<evidence type="ECO:0000256" key="6">
    <source>
        <dbReference type="ARBA" id="ARBA00023134"/>
    </source>
</evidence>
<evidence type="ECO:0000313" key="13">
    <source>
        <dbReference type="Proteomes" id="UP000008139"/>
    </source>
</evidence>
<protein>
    <recommendedName>
        <fullName evidence="2 8">Translation initiation factor IF-2</fullName>
    </recommendedName>
</protein>
<evidence type="ECO:0000313" key="12">
    <source>
        <dbReference type="EMBL" id="AEA33688.1"/>
    </source>
</evidence>
<dbReference type="InterPro" id="IPR005225">
    <property type="entry name" value="Small_GTP-bd"/>
</dbReference>
<proteinExistence type="inferred from homology"/>
<keyword evidence="13" id="KW-1185">Reference proteome</keyword>
<evidence type="ECO:0000256" key="10">
    <source>
        <dbReference type="SAM" id="MobiDB-lite"/>
    </source>
</evidence>
<dbReference type="CDD" id="cd03692">
    <property type="entry name" value="mtIF2_IVc"/>
    <property type="match status" value="1"/>
</dbReference>
<dbReference type="CDD" id="cd03702">
    <property type="entry name" value="IF2_mtIF2_II"/>
    <property type="match status" value="1"/>
</dbReference>
<evidence type="ECO:0000256" key="3">
    <source>
        <dbReference type="ARBA" id="ARBA00022540"/>
    </source>
</evidence>
<dbReference type="FunFam" id="2.40.30.10:FF:000054">
    <property type="entry name" value="Translation initiation factor IF-2"/>
    <property type="match status" value="1"/>
</dbReference>
<reference evidence="12 13" key="1">
    <citation type="journal article" date="2011" name="Stand. Genomic Sci.">
        <title>Complete genome sequence of the thermophilic sulfur-reducer Hippea maritima type strain (MH(2)).</title>
        <authorList>
            <person name="Huntemann M."/>
            <person name="Lu M."/>
            <person name="Nolan M."/>
            <person name="Lapidus A."/>
            <person name="Lucas S."/>
            <person name="Hammon N."/>
            <person name="Deshpande S."/>
            <person name="Cheng J.F."/>
            <person name="Tapia R."/>
            <person name="Han C."/>
            <person name="Goodwin L."/>
            <person name="Pitluck S."/>
            <person name="Liolios K."/>
            <person name="Pagani I."/>
            <person name="Ivanova N."/>
            <person name="Ovchinikova G."/>
            <person name="Pati A."/>
            <person name="Chen A."/>
            <person name="Palaniappan K."/>
            <person name="Land M."/>
            <person name="Hauser L."/>
            <person name="Jeffries C.D."/>
            <person name="Detter J.C."/>
            <person name="Brambilla E.M."/>
            <person name="Rohde M."/>
            <person name="Spring S."/>
            <person name="Goker M."/>
            <person name="Woyke T."/>
            <person name="Bristow J."/>
            <person name="Eisen J.A."/>
            <person name="Markowitz V."/>
            <person name="Hugenholtz P."/>
            <person name="Kyrpides N.C."/>
            <person name="Klenk H.P."/>
            <person name="Mavromatis K."/>
        </authorList>
    </citation>
    <scope>NUCLEOTIDE SEQUENCE [LARGE SCALE GENOMIC DNA]</scope>
    <source>
        <strain evidence="13">ATCC 700847 / DSM 10411 / MH2</strain>
    </source>
</reference>
<comment type="subcellular location">
    <subcellularLocation>
        <location evidence="8">Cytoplasm</location>
    </subcellularLocation>
</comment>
<keyword evidence="8" id="KW-0963">Cytoplasm</keyword>
<dbReference type="GO" id="GO:0005829">
    <property type="term" value="C:cytosol"/>
    <property type="evidence" value="ECO:0007669"/>
    <property type="project" value="TreeGrafter"/>
</dbReference>
<keyword evidence="4 8" id="KW-0547">Nucleotide-binding</keyword>
<dbReference type="Pfam" id="PF04760">
    <property type="entry name" value="IF2_N"/>
    <property type="match status" value="2"/>
</dbReference>
<dbReference type="InterPro" id="IPR044145">
    <property type="entry name" value="IF2_II"/>
</dbReference>
<dbReference type="InterPro" id="IPR053905">
    <property type="entry name" value="EF-G-like_DII"/>
</dbReference>
<dbReference type="InterPro" id="IPR036925">
    <property type="entry name" value="TIF_IF2_dom3_sf"/>
</dbReference>
<dbReference type="PROSITE" id="PS51722">
    <property type="entry name" value="G_TR_2"/>
    <property type="match status" value="1"/>
</dbReference>
<dbReference type="PANTHER" id="PTHR43381">
    <property type="entry name" value="TRANSLATION INITIATION FACTOR IF-2-RELATED"/>
    <property type="match status" value="1"/>
</dbReference>
<dbReference type="GO" id="GO:0003743">
    <property type="term" value="F:translation initiation factor activity"/>
    <property type="evidence" value="ECO:0007669"/>
    <property type="project" value="UniProtKB-UniRule"/>
</dbReference>
<dbReference type="InterPro" id="IPR015760">
    <property type="entry name" value="TIF_IF2"/>
</dbReference>
<evidence type="ECO:0000256" key="7">
    <source>
        <dbReference type="ARBA" id="ARBA00025162"/>
    </source>
</evidence>
<organism evidence="12 13">
    <name type="scientific">Hippea maritima (strain ATCC 700847 / DSM 10411 / MH2)</name>
    <dbReference type="NCBI Taxonomy" id="760142"/>
    <lineage>
        <taxon>Bacteria</taxon>
        <taxon>Pseudomonadati</taxon>
        <taxon>Campylobacterota</taxon>
        <taxon>Desulfurellia</taxon>
        <taxon>Desulfurellales</taxon>
        <taxon>Hippeaceae</taxon>
        <taxon>Hippea</taxon>
    </lineage>
</organism>
<feature type="binding site" evidence="8">
    <location>
        <begin position="269"/>
        <end position="273"/>
    </location>
    <ligand>
        <name>GTP</name>
        <dbReference type="ChEBI" id="CHEBI:37565"/>
    </ligand>
</feature>
<dbReference type="Proteomes" id="UP000008139">
    <property type="component" value="Chromosome"/>
</dbReference>
<dbReference type="SUPFAM" id="SSF52156">
    <property type="entry name" value="Initiation factor IF2/eIF5b, domain 3"/>
    <property type="match status" value="1"/>
</dbReference>
<dbReference type="KEGG" id="hmr:Hipma_0718"/>
<evidence type="ECO:0000256" key="5">
    <source>
        <dbReference type="ARBA" id="ARBA00022917"/>
    </source>
</evidence>
<dbReference type="InterPro" id="IPR009000">
    <property type="entry name" value="Transl_B-barrel_sf"/>
</dbReference>
<dbReference type="STRING" id="760142.Hipma_0718"/>
<feature type="compositionally biased region" description="Basic residues" evidence="10">
    <location>
        <begin position="62"/>
        <end position="74"/>
    </location>
</feature>
<dbReference type="eggNOG" id="COG0532">
    <property type="taxonomic scope" value="Bacteria"/>
</dbReference>
<dbReference type="HAMAP" id="MF_00100_B">
    <property type="entry name" value="IF_2_B"/>
    <property type="match status" value="1"/>
</dbReference>
<evidence type="ECO:0000256" key="9">
    <source>
        <dbReference type="RuleBase" id="RU000644"/>
    </source>
</evidence>
<name>F2LVA4_HIPMA</name>
<feature type="compositionally biased region" description="Basic and acidic residues" evidence="10">
    <location>
        <begin position="75"/>
        <end position="97"/>
    </location>
</feature>
<dbReference type="FunCoup" id="F2LVA4">
    <property type="interactions" value="457"/>
</dbReference>
<dbReference type="GO" id="GO:0003924">
    <property type="term" value="F:GTPase activity"/>
    <property type="evidence" value="ECO:0007669"/>
    <property type="project" value="UniProtKB-UniRule"/>
</dbReference>
<evidence type="ECO:0000259" key="11">
    <source>
        <dbReference type="PROSITE" id="PS51722"/>
    </source>
</evidence>
<dbReference type="RefSeq" id="WP_013681729.1">
    <property type="nucleotide sequence ID" value="NC_015318.1"/>
</dbReference>
<dbReference type="Pfam" id="PF22042">
    <property type="entry name" value="EF-G_D2"/>
    <property type="match status" value="1"/>
</dbReference>
<dbReference type="Gene3D" id="1.10.10.2480">
    <property type="match status" value="1"/>
</dbReference>